<dbReference type="Proteomes" id="UP000753724">
    <property type="component" value="Unassembled WGS sequence"/>
</dbReference>
<dbReference type="Gene3D" id="3.40.50.150">
    <property type="entry name" value="Vaccinia Virus protein VP39"/>
    <property type="match status" value="1"/>
</dbReference>
<evidence type="ECO:0000313" key="3">
    <source>
        <dbReference type="Proteomes" id="UP000753724"/>
    </source>
</evidence>
<accession>A0ABW9XIB2</accession>
<dbReference type="SUPFAM" id="SSF53335">
    <property type="entry name" value="S-adenosyl-L-methionine-dependent methyltransferases"/>
    <property type="match status" value="1"/>
</dbReference>
<name>A0ABW9XIB2_9SPHN</name>
<keyword evidence="2" id="KW-0489">Methyltransferase</keyword>
<organism evidence="2 3">
    <name type="scientific">Novosphingobium ovatum</name>
    <dbReference type="NCBI Taxonomy" id="1908523"/>
    <lineage>
        <taxon>Bacteria</taxon>
        <taxon>Pseudomonadati</taxon>
        <taxon>Pseudomonadota</taxon>
        <taxon>Alphaproteobacteria</taxon>
        <taxon>Sphingomonadales</taxon>
        <taxon>Sphingomonadaceae</taxon>
        <taxon>Novosphingobium</taxon>
    </lineage>
</organism>
<evidence type="ECO:0000313" key="2">
    <source>
        <dbReference type="EMBL" id="NBC38147.1"/>
    </source>
</evidence>
<dbReference type="EMBL" id="JAAAPO010000009">
    <property type="protein sequence ID" value="NBC38147.1"/>
    <property type="molecule type" value="Genomic_DNA"/>
</dbReference>
<sequence>MSTPIGTHAMLPQANHDEMAEQLFARDLKIWLGSEVEPLQGQLADAIDPGPQHNDRDAEAFARLHEEPAFLGWAGMFRAAQELMWDDIYRSVHRQKDALNAKAAQAADIGSVTIDPDFTAPAYLVDGHVHMMPGGYALNGDDVTQGAVMDRGGAVYMLGRNGGFMNDGRGATVAGHVFAEYPDLKPLKILELGCGTGASIVPVARAFPDAETYGIDVGSSVLRYAHARASHLGVPVHFVQGDAEHAPFEDESFDLVFSAALFHETSETAIPQILAESYRLLKPGGVVVHLEVPARYDQLNLWAQIRAQVERDYNNEPAWQVATSADYDALMRSAGFADPKIGYQDACFAPAPGQGGFGPESKGVFRSWFIASGRK</sequence>
<keyword evidence="3" id="KW-1185">Reference proteome</keyword>
<dbReference type="Pfam" id="PF13649">
    <property type="entry name" value="Methyltransf_25"/>
    <property type="match status" value="1"/>
</dbReference>
<feature type="domain" description="Methyltransferase" evidence="1">
    <location>
        <begin position="189"/>
        <end position="285"/>
    </location>
</feature>
<dbReference type="RefSeq" id="WP_161720880.1">
    <property type="nucleotide sequence ID" value="NZ_JAAAPO010000009.1"/>
</dbReference>
<evidence type="ECO:0000259" key="1">
    <source>
        <dbReference type="Pfam" id="PF13649"/>
    </source>
</evidence>
<proteinExistence type="predicted"/>
<gene>
    <name evidence="2" type="ORF">GTZ99_16475</name>
</gene>
<dbReference type="CDD" id="cd02440">
    <property type="entry name" value="AdoMet_MTases"/>
    <property type="match status" value="1"/>
</dbReference>
<dbReference type="GO" id="GO:0032259">
    <property type="term" value="P:methylation"/>
    <property type="evidence" value="ECO:0007669"/>
    <property type="project" value="UniProtKB-KW"/>
</dbReference>
<dbReference type="PANTHER" id="PTHR43591">
    <property type="entry name" value="METHYLTRANSFERASE"/>
    <property type="match status" value="1"/>
</dbReference>
<comment type="caution">
    <text evidence="2">The sequence shown here is derived from an EMBL/GenBank/DDBJ whole genome shotgun (WGS) entry which is preliminary data.</text>
</comment>
<dbReference type="InterPro" id="IPR041698">
    <property type="entry name" value="Methyltransf_25"/>
</dbReference>
<reference evidence="3" key="1">
    <citation type="submission" date="2020-01" db="EMBL/GenBank/DDBJ databases">
        <title>Sphingomonas sp. strain CSW-10.</title>
        <authorList>
            <person name="Chen W.-M."/>
        </authorList>
    </citation>
    <scope>NUCLEOTIDE SEQUENCE [LARGE SCALE GENOMIC DNA]</scope>
    <source>
        <strain evidence="3">FSY-8</strain>
    </source>
</reference>
<dbReference type="GO" id="GO:0008168">
    <property type="term" value="F:methyltransferase activity"/>
    <property type="evidence" value="ECO:0007669"/>
    <property type="project" value="UniProtKB-KW"/>
</dbReference>
<keyword evidence="2" id="KW-0808">Transferase</keyword>
<protein>
    <submittedName>
        <fullName evidence="2">Methyltransferase domain-containing protein</fullName>
    </submittedName>
</protein>
<dbReference type="InterPro" id="IPR029063">
    <property type="entry name" value="SAM-dependent_MTases_sf"/>
</dbReference>
<dbReference type="PANTHER" id="PTHR43591:SF24">
    <property type="entry name" value="2-METHOXY-6-POLYPRENYL-1,4-BENZOQUINOL METHYLASE, MITOCHONDRIAL"/>
    <property type="match status" value="1"/>
</dbReference>